<reference evidence="4" key="1">
    <citation type="submission" date="2024-07" db="EMBL/GenBank/DDBJ databases">
        <title>Two chromosome-level genome assemblies of Korean endemic species Abeliophyllum distichum and Forsythia ovata (Oleaceae).</title>
        <authorList>
            <person name="Jang H."/>
        </authorList>
    </citation>
    <scope>NUCLEOTIDE SEQUENCE [LARGE SCALE GENOMIC DNA]</scope>
</reference>
<organism evidence="3 4">
    <name type="scientific">Abeliophyllum distichum</name>
    <dbReference type="NCBI Taxonomy" id="126358"/>
    <lineage>
        <taxon>Eukaryota</taxon>
        <taxon>Viridiplantae</taxon>
        <taxon>Streptophyta</taxon>
        <taxon>Embryophyta</taxon>
        <taxon>Tracheophyta</taxon>
        <taxon>Spermatophyta</taxon>
        <taxon>Magnoliopsida</taxon>
        <taxon>eudicotyledons</taxon>
        <taxon>Gunneridae</taxon>
        <taxon>Pentapetalae</taxon>
        <taxon>asterids</taxon>
        <taxon>lamiids</taxon>
        <taxon>Lamiales</taxon>
        <taxon>Oleaceae</taxon>
        <taxon>Forsythieae</taxon>
        <taxon>Abeliophyllum</taxon>
    </lineage>
</organism>
<keyword evidence="4" id="KW-1185">Reference proteome</keyword>
<feature type="domain" description="Reverse transcriptase" evidence="2">
    <location>
        <begin position="1"/>
        <end position="90"/>
    </location>
</feature>
<protein>
    <submittedName>
        <fullName evidence="3">RNase H domain-containing protein</fullName>
    </submittedName>
</protein>
<dbReference type="Proteomes" id="UP001604336">
    <property type="component" value="Unassembled WGS sequence"/>
</dbReference>
<evidence type="ECO:0000313" key="4">
    <source>
        <dbReference type="Proteomes" id="UP001604336"/>
    </source>
</evidence>
<proteinExistence type="predicted"/>
<name>A0ABD1TII1_9LAMI</name>
<feature type="transmembrane region" description="Helical" evidence="1">
    <location>
        <begin position="161"/>
        <end position="183"/>
    </location>
</feature>
<dbReference type="PANTHER" id="PTHR33116">
    <property type="entry name" value="REVERSE TRANSCRIPTASE ZINC-BINDING DOMAIN-CONTAINING PROTEIN-RELATED-RELATED"/>
    <property type="match status" value="1"/>
</dbReference>
<dbReference type="InterPro" id="IPR000477">
    <property type="entry name" value="RT_dom"/>
</dbReference>
<comment type="caution">
    <text evidence="3">The sequence shown here is derived from an EMBL/GenBank/DDBJ whole genome shotgun (WGS) entry which is preliminary data.</text>
</comment>
<evidence type="ECO:0000313" key="3">
    <source>
        <dbReference type="EMBL" id="KAL2512548.1"/>
    </source>
</evidence>
<dbReference type="Pfam" id="PF00078">
    <property type="entry name" value="RVT_1"/>
    <property type="match status" value="1"/>
</dbReference>
<gene>
    <name evidence="3" type="ORF">Adt_18148</name>
</gene>
<accession>A0ABD1TII1</accession>
<sequence length="206" mass="23322">MAYIHRNDTLVSHLCFADDMIIFANGQKQSVQRLFHCLEHYERVSGQLVNRDKSGFMVPKRSPPSRIQILEHITGFKRQHQPFTYLGIPLFKGARKTFVYDDLLQKIKSRISGWAFRLLSSGGRITLLRCVLSSLPLYLLQIMQPPKTSAEEEIRGRGLGFLFEALVVIQITAVASGLSFYWASIAGATIPFWPPYHILLPQFGGG</sequence>
<evidence type="ECO:0000259" key="2">
    <source>
        <dbReference type="PROSITE" id="PS50878"/>
    </source>
</evidence>
<keyword evidence="1" id="KW-0812">Transmembrane</keyword>
<keyword evidence="1" id="KW-1133">Transmembrane helix</keyword>
<dbReference type="PROSITE" id="PS50878">
    <property type="entry name" value="RT_POL"/>
    <property type="match status" value="1"/>
</dbReference>
<dbReference type="PANTHER" id="PTHR33116:SF80">
    <property type="entry name" value="REVERSE TRANSCRIPTASE ZINC-BINDING DOMAIN-CONTAINING PROTEIN"/>
    <property type="match status" value="1"/>
</dbReference>
<evidence type="ECO:0000256" key="1">
    <source>
        <dbReference type="SAM" id="Phobius"/>
    </source>
</evidence>
<dbReference type="EMBL" id="JBFOLK010000005">
    <property type="protein sequence ID" value="KAL2512548.1"/>
    <property type="molecule type" value="Genomic_DNA"/>
</dbReference>
<dbReference type="AlphaFoldDB" id="A0ABD1TII1"/>
<keyword evidence="1" id="KW-0472">Membrane</keyword>